<protein>
    <submittedName>
        <fullName evidence="1">Uncharacterized protein</fullName>
    </submittedName>
</protein>
<sequence>MLKQILAVGLVMFSGAAFAQKQVDCTKMSPAEVRMVDDVTTTCKKAGKGAGDLRKEAAKEAKALIADTFKDPEGVKFRNLRITESGEFVCGEVNGKNSYGGYTGFKAFYAAWQSSRVNIEGGDRYSNDTFNQLCVFGKTQPLK</sequence>
<evidence type="ECO:0000313" key="1">
    <source>
        <dbReference type="EMBL" id="CAB4163506.1"/>
    </source>
</evidence>
<organism evidence="1">
    <name type="scientific">uncultured Caudovirales phage</name>
    <dbReference type="NCBI Taxonomy" id="2100421"/>
    <lineage>
        <taxon>Viruses</taxon>
        <taxon>Duplodnaviria</taxon>
        <taxon>Heunggongvirae</taxon>
        <taxon>Uroviricota</taxon>
        <taxon>Caudoviricetes</taxon>
        <taxon>Peduoviridae</taxon>
        <taxon>Maltschvirus</taxon>
        <taxon>Maltschvirus maltsch</taxon>
    </lineage>
</organism>
<accession>A0A6J5P0N7</accession>
<proteinExistence type="predicted"/>
<reference evidence="1" key="1">
    <citation type="submission" date="2020-04" db="EMBL/GenBank/DDBJ databases">
        <authorList>
            <person name="Chiriac C."/>
            <person name="Salcher M."/>
            <person name="Ghai R."/>
            <person name="Kavagutti S V."/>
        </authorList>
    </citation>
    <scope>NUCLEOTIDE SEQUENCE</scope>
</reference>
<name>A0A6J5P0N7_9CAUD</name>
<dbReference type="EMBL" id="LR796746">
    <property type="protein sequence ID" value="CAB4163506.1"/>
    <property type="molecule type" value="Genomic_DNA"/>
</dbReference>
<gene>
    <name evidence="1" type="ORF">UFOVP814_31</name>
</gene>